<dbReference type="PANTHER" id="PTHR43459">
    <property type="entry name" value="ENOYL-COA HYDRATASE"/>
    <property type="match status" value="1"/>
</dbReference>
<comment type="caution">
    <text evidence="2">The sequence shown here is derived from an EMBL/GenBank/DDBJ whole genome shotgun (WGS) entry which is preliminary data.</text>
</comment>
<dbReference type="EC" id="5.3.3.18" evidence="2"/>
<organism evidence="2 3">
    <name type="scientific">Flexivirga oryzae</name>
    <dbReference type="NCBI Taxonomy" id="1794944"/>
    <lineage>
        <taxon>Bacteria</taxon>
        <taxon>Bacillati</taxon>
        <taxon>Actinomycetota</taxon>
        <taxon>Actinomycetes</taxon>
        <taxon>Micrococcales</taxon>
        <taxon>Dermacoccaceae</taxon>
        <taxon>Flexivirga</taxon>
    </lineage>
</organism>
<dbReference type="EMBL" id="JACHVQ010000005">
    <property type="protein sequence ID" value="MBB2894454.1"/>
    <property type="molecule type" value="Genomic_DNA"/>
</dbReference>
<dbReference type="InterPro" id="IPR014748">
    <property type="entry name" value="Enoyl-CoA_hydra_C"/>
</dbReference>
<evidence type="ECO:0000313" key="2">
    <source>
        <dbReference type="EMBL" id="MBB2894454.1"/>
    </source>
</evidence>
<dbReference type="PANTHER" id="PTHR43459:SF1">
    <property type="entry name" value="EG:BACN32G11.4 PROTEIN"/>
    <property type="match status" value="1"/>
</dbReference>
<dbReference type="Gene3D" id="3.90.226.10">
    <property type="entry name" value="2-enoyl-CoA Hydratase, Chain A, domain 1"/>
    <property type="match status" value="1"/>
</dbReference>
<accession>A0A839NET2</accession>
<name>A0A839NET2_9MICO</name>
<dbReference type="InterPro" id="IPR001753">
    <property type="entry name" value="Enoyl-CoA_hydra/iso"/>
</dbReference>
<protein>
    <submittedName>
        <fullName evidence="2">2-(1,2-epoxy-1,2-dihydrophenyl)acetyl-CoA isomerase</fullName>
        <ecNumber evidence="2">5.3.3.18</ecNumber>
    </submittedName>
</protein>
<evidence type="ECO:0000256" key="1">
    <source>
        <dbReference type="ARBA" id="ARBA00005254"/>
    </source>
</evidence>
<dbReference type="GO" id="GO:0016853">
    <property type="term" value="F:isomerase activity"/>
    <property type="evidence" value="ECO:0007669"/>
    <property type="project" value="UniProtKB-KW"/>
</dbReference>
<dbReference type="Gene3D" id="1.10.12.10">
    <property type="entry name" value="Lyase 2-enoyl-coa Hydratase, Chain A, domain 2"/>
    <property type="match status" value="1"/>
</dbReference>
<keyword evidence="2" id="KW-0413">Isomerase</keyword>
<dbReference type="CDD" id="cd06558">
    <property type="entry name" value="crotonase-like"/>
    <property type="match status" value="1"/>
</dbReference>
<dbReference type="AlphaFoldDB" id="A0A839NET2"/>
<comment type="similarity">
    <text evidence="1">Belongs to the enoyl-CoA hydratase/isomerase family.</text>
</comment>
<gene>
    <name evidence="2" type="ORF">FHU39_004496</name>
</gene>
<dbReference type="RefSeq" id="WP_183322894.1">
    <property type="nucleotide sequence ID" value="NZ_JACHVQ010000005.1"/>
</dbReference>
<dbReference type="InterPro" id="IPR029045">
    <property type="entry name" value="ClpP/crotonase-like_dom_sf"/>
</dbReference>
<dbReference type="Proteomes" id="UP000559182">
    <property type="component" value="Unassembled WGS sequence"/>
</dbReference>
<dbReference type="Pfam" id="PF00378">
    <property type="entry name" value="ECH_1"/>
    <property type="match status" value="1"/>
</dbReference>
<evidence type="ECO:0000313" key="3">
    <source>
        <dbReference type="Proteomes" id="UP000559182"/>
    </source>
</evidence>
<proteinExistence type="inferred from homology"/>
<reference evidence="2 3" key="1">
    <citation type="submission" date="2020-08" db="EMBL/GenBank/DDBJ databases">
        <title>Sequencing the genomes of 1000 actinobacteria strains.</title>
        <authorList>
            <person name="Klenk H.-P."/>
        </authorList>
    </citation>
    <scope>NUCLEOTIDE SEQUENCE [LARGE SCALE GENOMIC DNA]</scope>
    <source>
        <strain evidence="2 3">DSM 105369</strain>
    </source>
</reference>
<sequence>MTESSAPAPVVTEKADGVAVVRLNRPDAMNALDLATKEALLADLQEVAEDDTVRCVVLTGTGRAFCVGQDLKEHVGLLAEGAERLFTTVPDHYNPIVTLLSTMDKPVIAAVNGVAAGAGAAFAFAADLRILHESAGFNLAFTGIALSSDSGSSFWLPRLVGVAKAKELLLMPRTVKADEALSLGLATQVVPADDYEGTVHELAARLAAGPTKAYGAIRRAVEFSATHTLAESLAHEGDLMNLTGGTRDHKAAVDAFLAKEKPVFEGR</sequence>
<keyword evidence="3" id="KW-1185">Reference proteome</keyword>
<dbReference type="SUPFAM" id="SSF52096">
    <property type="entry name" value="ClpP/crotonase"/>
    <property type="match status" value="1"/>
</dbReference>